<organism evidence="2 3">
    <name type="scientific">Kribbella yunnanensis</name>
    <dbReference type="NCBI Taxonomy" id="190194"/>
    <lineage>
        <taxon>Bacteria</taxon>
        <taxon>Bacillati</taxon>
        <taxon>Actinomycetota</taxon>
        <taxon>Actinomycetes</taxon>
        <taxon>Propionibacteriales</taxon>
        <taxon>Kribbellaceae</taxon>
        <taxon>Kribbella</taxon>
    </lineage>
</organism>
<accession>A0ABN2IK23</accession>
<keyword evidence="1" id="KW-0472">Membrane</keyword>
<feature type="transmembrane region" description="Helical" evidence="1">
    <location>
        <begin position="6"/>
        <end position="25"/>
    </location>
</feature>
<keyword evidence="1" id="KW-1133">Transmembrane helix</keyword>
<comment type="caution">
    <text evidence="2">The sequence shown here is derived from an EMBL/GenBank/DDBJ whole genome shotgun (WGS) entry which is preliminary data.</text>
</comment>
<protein>
    <recommendedName>
        <fullName evidence="4">Secreted protein</fullName>
    </recommendedName>
</protein>
<keyword evidence="1" id="KW-0812">Transmembrane</keyword>
<reference evidence="2 3" key="1">
    <citation type="journal article" date="2019" name="Int. J. Syst. Evol. Microbiol.">
        <title>The Global Catalogue of Microorganisms (GCM) 10K type strain sequencing project: providing services to taxonomists for standard genome sequencing and annotation.</title>
        <authorList>
            <consortium name="The Broad Institute Genomics Platform"/>
            <consortium name="The Broad Institute Genome Sequencing Center for Infectious Disease"/>
            <person name="Wu L."/>
            <person name="Ma J."/>
        </authorList>
    </citation>
    <scope>NUCLEOTIDE SEQUENCE [LARGE SCALE GENOMIC DNA]</scope>
    <source>
        <strain evidence="2 3">JCM 14307</strain>
    </source>
</reference>
<evidence type="ECO:0000256" key="1">
    <source>
        <dbReference type="SAM" id="Phobius"/>
    </source>
</evidence>
<evidence type="ECO:0000313" key="2">
    <source>
        <dbReference type="EMBL" id="GAA1706563.1"/>
    </source>
</evidence>
<evidence type="ECO:0000313" key="3">
    <source>
        <dbReference type="Proteomes" id="UP001500280"/>
    </source>
</evidence>
<proteinExistence type="predicted"/>
<dbReference type="EMBL" id="BAAANF010000021">
    <property type="protein sequence ID" value="GAA1706563.1"/>
    <property type="molecule type" value="Genomic_DNA"/>
</dbReference>
<gene>
    <name evidence="2" type="ORF">GCM10009745_63020</name>
</gene>
<sequence length="168" mass="18888">MPWWLDSALVALAGLVVSGVVTVVSKRTERRRLSRDDVMKVHREVIDAADRLQELPVWPVEKGSPDPLVEELRRAVKWAGIFGAPKENEALGQVYKTGRALGKVISEIRLSSSPGRRDEVDLRVRPSLVAARHTFDKAVELFVARFRERVEILGPYRAPIATDEPENE</sequence>
<evidence type="ECO:0008006" key="4">
    <source>
        <dbReference type="Google" id="ProtNLM"/>
    </source>
</evidence>
<keyword evidence="3" id="KW-1185">Reference proteome</keyword>
<name>A0ABN2IK23_9ACTN</name>
<dbReference type="Proteomes" id="UP001500280">
    <property type="component" value="Unassembled WGS sequence"/>
</dbReference>